<reference evidence="2" key="1">
    <citation type="submission" date="2021-10" db="EMBL/GenBank/DDBJ databases">
        <authorList>
            <person name="Dean J.D."/>
            <person name="Kim M.K."/>
            <person name="Newey C.N."/>
            <person name="Stoker T.S."/>
            <person name="Thompson D.W."/>
            <person name="Grose J.H."/>
        </authorList>
    </citation>
    <scope>NUCLEOTIDE SEQUENCE</scope>
    <source>
        <strain evidence="2">BT635</strain>
    </source>
</reference>
<dbReference type="Proteomes" id="UP001165297">
    <property type="component" value="Unassembled WGS sequence"/>
</dbReference>
<name>A0ABS8AJF3_9BACT</name>
<feature type="region of interest" description="Disordered" evidence="1">
    <location>
        <begin position="198"/>
        <end position="232"/>
    </location>
</feature>
<protein>
    <submittedName>
        <fullName evidence="2">Uncharacterized protein</fullName>
    </submittedName>
</protein>
<evidence type="ECO:0000313" key="3">
    <source>
        <dbReference type="Proteomes" id="UP001165297"/>
    </source>
</evidence>
<keyword evidence="3" id="KW-1185">Reference proteome</keyword>
<comment type="caution">
    <text evidence="2">The sequence shown here is derived from an EMBL/GenBank/DDBJ whole genome shotgun (WGS) entry which is preliminary data.</text>
</comment>
<dbReference type="EMBL" id="JAJADQ010000018">
    <property type="protein sequence ID" value="MCB2380477.1"/>
    <property type="molecule type" value="Genomic_DNA"/>
</dbReference>
<evidence type="ECO:0000313" key="2">
    <source>
        <dbReference type="EMBL" id="MCB2380477.1"/>
    </source>
</evidence>
<organism evidence="2 3">
    <name type="scientific">Hymenobacter nitidus</name>
    <dbReference type="NCBI Taxonomy" id="2880929"/>
    <lineage>
        <taxon>Bacteria</taxon>
        <taxon>Pseudomonadati</taxon>
        <taxon>Bacteroidota</taxon>
        <taxon>Cytophagia</taxon>
        <taxon>Cytophagales</taxon>
        <taxon>Hymenobacteraceae</taxon>
        <taxon>Hymenobacter</taxon>
    </lineage>
</organism>
<evidence type="ECO:0000256" key="1">
    <source>
        <dbReference type="SAM" id="MobiDB-lite"/>
    </source>
</evidence>
<feature type="compositionally biased region" description="Basic and acidic residues" evidence="1">
    <location>
        <begin position="214"/>
        <end position="224"/>
    </location>
</feature>
<gene>
    <name evidence="2" type="ORF">LGH70_22985</name>
</gene>
<proteinExistence type="predicted"/>
<feature type="compositionally biased region" description="Pro residues" evidence="1">
    <location>
        <begin position="200"/>
        <end position="213"/>
    </location>
</feature>
<sequence>MKKSAPTPAPKKQRASLKTAVQIDRTTHAQLTAATTNMGVTNAEYATAAIDYFTQRGINPLQEVQRDGMILQGKIHDLEKVVTALGNRVFGWLTQHEKNMSGYLRGHERTLFGYLQGMESNVHEHLSGQEELFFQPMLRELFLNNVEALYGRRLGEQIMLKVLGRELAEYPDKHREFNVKRDAEVQAKWNKFVEKLLPTLAPPQATPQPTPWPERPKPAAKPEESTPAASAY</sequence>
<accession>A0ABS8AJF3</accession>
<dbReference type="RefSeq" id="WP_226190508.1">
    <property type="nucleotide sequence ID" value="NZ_JAJADQ010000018.1"/>
</dbReference>